<keyword evidence="4" id="KW-1185">Reference proteome</keyword>
<organism evidence="3 4">
    <name type="scientific">Malaciobacter molluscorum LMG 25693</name>
    <dbReference type="NCBI Taxonomy" id="870501"/>
    <lineage>
        <taxon>Bacteria</taxon>
        <taxon>Pseudomonadati</taxon>
        <taxon>Campylobacterota</taxon>
        <taxon>Epsilonproteobacteria</taxon>
        <taxon>Campylobacterales</taxon>
        <taxon>Arcobacteraceae</taxon>
        <taxon>Malaciobacter</taxon>
    </lineage>
</organism>
<dbReference type="AlphaFoldDB" id="A0A2G1DES8"/>
<accession>A0A2G1DES8</accession>
<evidence type="ECO:0000313" key="2">
    <source>
        <dbReference type="EMBL" id="AXX93093.1"/>
    </source>
</evidence>
<sequence length="109" mass="13168">MKKFVFLIFLLFTSIFAQDKIEDKVDCVILEDENSIICKYNQDRVDFEKKVIFEWIDPDKEISRSREMIIPAQHGSIYDFRYIDGRKKGTWLFRVKDGKKVYETKFEIK</sequence>
<protein>
    <recommendedName>
        <fullName evidence="6">DUF2914 domain-containing protein</fullName>
    </recommendedName>
</protein>
<keyword evidence="1" id="KW-0732">Signal</keyword>
<dbReference type="RefSeq" id="WP_099343533.1">
    <property type="nucleotide sequence ID" value="NZ_CP032098.1"/>
</dbReference>
<evidence type="ECO:0000313" key="4">
    <source>
        <dbReference type="Proteomes" id="UP000221222"/>
    </source>
</evidence>
<dbReference type="KEGG" id="amol:AMOL_2140"/>
<evidence type="ECO:0000256" key="1">
    <source>
        <dbReference type="SAM" id="SignalP"/>
    </source>
</evidence>
<feature type="signal peptide" evidence="1">
    <location>
        <begin position="1"/>
        <end position="17"/>
    </location>
</feature>
<gene>
    <name evidence="2" type="ORF">AMOL_2140</name>
    <name evidence="3" type="ORF">CPU12_12900</name>
</gene>
<evidence type="ECO:0000313" key="5">
    <source>
        <dbReference type="Proteomes" id="UP000262712"/>
    </source>
</evidence>
<evidence type="ECO:0008006" key="6">
    <source>
        <dbReference type="Google" id="ProtNLM"/>
    </source>
</evidence>
<feature type="chain" id="PRO_5044573514" description="DUF2914 domain-containing protein" evidence="1">
    <location>
        <begin position="18"/>
        <end position="109"/>
    </location>
</feature>
<evidence type="ECO:0000313" key="3">
    <source>
        <dbReference type="EMBL" id="PHO16940.1"/>
    </source>
</evidence>
<dbReference type="EMBL" id="CP032098">
    <property type="protein sequence ID" value="AXX93093.1"/>
    <property type="molecule type" value="Genomic_DNA"/>
</dbReference>
<dbReference type="Proteomes" id="UP000221222">
    <property type="component" value="Unassembled WGS sequence"/>
</dbReference>
<reference evidence="3 4" key="1">
    <citation type="submission" date="2017-09" db="EMBL/GenBank/DDBJ databases">
        <title>Arcobacter canalis sp. nov., a new species isolated from a water canal contaminated with urban sewage.</title>
        <authorList>
            <person name="Perez-Cataluna A."/>
            <person name="Salas-Masso N."/>
            <person name="Figueras M.J."/>
        </authorList>
    </citation>
    <scope>NUCLEOTIDE SEQUENCE [LARGE SCALE GENOMIC DNA]</scope>
    <source>
        <strain evidence="3 4">F98-3</strain>
    </source>
</reference>
<name>A0A2G1DES8_9BACT</name>
<reference evidence="2 5" key="2">
    <citation type="submission" date="2018-08" db="EMBL/GenBank/DDBJ databases">
        <title>Complete genome of the Arcobacter molluscorum type strain LMG 25693.</title>
        <authorList>
            <person name="Miller W.G."/>
            <person name="Yee E."/>
            <person name="Bono J.L."/>
        </authorList>
    </citation>
    <scope>NUCLEOTIDE SEQUENCE [LARGE SCALE GENOMIC DNA]</scope>
    <source>
        <strain evidence="2 5">CECT 7696</strain>
    </source>
</reference>
<dbReference type="Proteomes" id="UP000262712">
    <property type="component" value="Chromosome"/>
</dbReference>
<dbReference type="EMBL" id="NXFY01000028">
    <property type="protein sequence ID" value="PHO16940.1"/>
    <property type="molecule type" value="Genomic_DNA"/>
</dbReference>
<proteinExistence type="predicted"/>